<proteinExistence type="predicted"/>
<dbReference type="RefSeq" id="WP_130915177.1">
    <property type="nucleotide sequence ID" value="NZ_LR215974.1"/>
</dbReference>
<name>A0A4U8WQB4_9FLAO</name>
<evidence type="ECO:0000313" key="2">
    <source>
        <dbReference type="Proteomes" id="UP000290013"/>
    </source>
</evidence>
<protein>
    <submittedName>
        <fullName evidence="1">Uncharacterized protein</fullName>
    </submittedName>
</protein>
<dbReference type="Proteomes" id="UP000290013">
    <property type="component" value="Chromosome"/>
</dbReference>
<sequence>MAVKTYSGKEFRKIVQKHIDRIDFVKVNLEDDSSILGFIVKASDYFLMIEETYDFSLAGIKIVPFERVSGIRHGLSDKVSKMIYSKEGLIKFNKQIIKNTLLTDFEAIFKSIRKQDYHCIVESRKKKQELFSIGEILEVNEKSVVINNYNPNGKIDKKPRKINFKNIETISFNDNYSIVFRKYIFK</sequence>
<accession>A0A4U8WQB4</accession>
<evidence type="ECO:0000313" key="1">
    <source>
        <dbReference type="EMBL" id="VFB05178.1"/>
    </source>
</evidence>
<dbReference type="AlphaFoldDB" id="A0A4U8WQB4"/>
<reference evidence="1 2" key="1">
    <citation type="submission" date="2019-02" db="EMBL/GenBank/DDBJ databases">
        <authorList>
            <consortium name="Pathogen Informatics"/>
        </authorList>
    </citation>
    <scope>NUCLEOTIDE SEQUENCE [LARGE SCALE GENOMIC DNA]</scope>
    <source>
        <strain evidence="1 2">3012STDY6944375</strain>
    </source>
</reference>
<gene>
    <name evidence="1" type="ORF">NCTC12078_03238</name>
</gene>
<organism evidence="1 2">
    <name type="scientific">Chryseobacterium taihuense</name>
    <dbReference type="NCBI Taxonomy" id="1141221"/>
    <lineage>
        <taxon>Bacteria</taxon>
        <taxon>Pseudomonadati</taxon>
        <taxon>Bacteroidota</taxon>
        <taxon>Flavobacteriia</taxon>
        <taxon>Flavobacteriales</taxon>
        <taxon>Weeksellaceae</taxon>
        <taxon>Chryseobacterium group</taxon>
        <taxon>Chryseobacterium</taxon>
    </lineage>
</organism>
<dbReference type="EMBL" id="LR215974">
    <property type="protein sequence ID" value="VFB05178.1"/>
    <property type="molecule type" value="Genomic_DNA"/>
</dbReference>
<dbReference type="KEGG" id="ctai:NCTC12078_03238"/>